<dbReference type="RefSeq" id="XP_013246836.1">
    <property type="nucleotide sequence ID" value="XM_013391382.1"/>
</dbReference>
<name>U6GVC1_EIMAC</name>
<gene>
    <name evidence="2" type="ORF">EAH_00048820</name>
</gene>
<evidence type="ECO:0000256" key="1">
    <source>
        <dbReference type="SAM" id="MobiDB-lite"/>
    </source>
</evidence>
<feature type="compositionally biased region" description="Polar residues" evidence="1">
    <location>
        <begin position="254"/>
        <end position="263"/>
    </location>
</feature>
<feature type="compositionally biased region" description="Low complexity" evidence="1">
    <location>
        <begin position="180"/>
        <end position="191"/>
    </location>
</feature>
<dbReference type="OrthoDB" id="348356at2759"/>
<evidence type="ECO:0000313" key="2">
    <source>
        <dbReference type="EMBL" id="CDI84125.1"/>
    </source>
</evidence>
<reference evidence="2" key="2">
    <citation type="submission" date="2013-10" db="EMBL/GenBank/DDBJ databases">
        <authorList>
            <person name="Aslett M."/>
        </authorList>
    </citation>
    <scope>NUCLEOTIDE SEQUENCE</scope>
    <source>
        <strain evidence="2">Houghton</strain>
    </source>
</reference>
<feature type="compositionally biased region" description="Basic and acidic residues" evidence="1">
    <location>
        <begin position="138"/>
        <end position="148"/>
    </location>
</feature>
<proteinExistence type="predicted"/>
<keyword evidence="3" id="KW-1185">Reference proteome</keyword>
<dbReference type="AlphaFoldDB" id="U6GVC1"/>
<dbReference type="Proteomes" id="UP000018050">
    <property type="component" value="Unassembled WGS sequence"/>
</dbReference>
<feature type="compositionally biased region" description="Basic and acidic residues" evidence="1">
    <location>
        <begin position="156"/>
        <end position="167"/>
    </location>
</feature>
<feature type="compositionally biased region" description="Basic residues" evidence="1">
    <location>
        <begin position="128"/>
        <end position="137"/>
    </location>
</feature>
<feature type="compositionally biased region" description="Basic and acidic residues" evidence="1">
    <location>
        <begin position="114"/>
        <end position="127"/>
    </location>
</feature>
<protein>
    <submittedName>
        <fullName evidence="2">Uncharacterized protein</fullName>
    </submittedName>
</protein>
<dbReference type="EMBL" id="HG673594">
    <property type="protein sequence ID" value="CDI84125.1"/>
    <property type="molecule type" value="Genomic_DNA"/>
</dbReference>
<feature type="region of interest" description="Disordered" evidence="1">
    <location>
        <begin position="247"/>
        <end position="271"/>
    </location>
</feature>
<feature type="region of interest" description="Disordered" evidence="1">
    <location>
        <begin position="99"/>
        <end position="207"/>
    </location>
</feature>
<organism evidence="2 3">
    <name type="scientific">Eimeria acervulina</name>
    <name type="common">Coccidian parasite</name>
    <dbReference type="NCBI Taxonomy" id="5801"/>
    <lineage>
        <taxon>Eukaryota</taxon>
        <taxon>Sar</taxon>
        <taxon>Alveolata</taxon>
        <taxon>Apicomplexa</taxon>
        <taxon>Conoidasida</taxon>
        <taxon>Coccidia</taxon>
        <taxon>Eucoccidiorida</taxon>
        <taxon>Eimeriorina</taxon>
        <taxon>Eimeriidae</taxon>
        <taxon>Eimeria</taxon>
    </lineage>
</organism>
<dbReference type="VEuPathDB" id="ToxoDB:EAH_00048820"/>
<dbReference type="GeneID" id="25272952"/>
<accession>U6GVC1</accession>
<evidence type="ECO:0000313" key="3">
    <source>
        <dbReference type="Proteomes" id="UP000018050"/>
    </source>
</evidence>
<sequence>MYELQRQLVSAQPLQPRHWEDQQGQSGLYERLLWHQQWSGLPWKQQQHQQAWITQQQQQFLLQQHARFTGTQLYQSWASPVERQHVMQQQEQQLLEQQSNKRVTLGQSQQQERQQQEQDVRPQDQRKQQHAKRKRKREQQEESERLDEQLQPPQRADARGTPFREKAWLPPNFPSPQTPQPSISQQPLQSSVAAPAAGPSTSMRLSTQVIPGPTQTALATTPTGNDAGSPWVKAAAARPAGAAAAAACGERNGDSSSVASTGAKTGEGMEVPTLSSLLGGASSEDAGTAAAASGVAHATNVCIETPAITEALGANESVAENLLGHPFVRLPRRMVEQSHPNFQIDFKRAVTIVPPPRYAMPLLHKAHDLLSLQRLFPHQMKQLVTVAEELVAHAMRYHRQDLSAHINCRAVERLGVRFLLLDCVVSACIVLGQEAKGEHWEVFTKSISHAVPLWTPRGKLTPRQASNLSLVMDLSSGIQILKTGRRPTPASLVKVKRMLFCSTFSPLRMVSGDFEPWQRDDISGSEGP</sequence>
<reference evidence="2" key="1">
    <citation type="submission" date="2013-10" db="EMBL/GenBank/DDBJ databases">
        <title>Genomic analysis of the causative agents of coccidiosis in chickens.</title>
        <authorList>
            <person name="Reid A.J."/>
            <person name="Blake D."/>
            <person name="Billington K."/>
            <person name="Browne H."/>
            <person name="Dunn M."/>
            <person name="Hung S."/>
            <person name="Kawahara F."/>
            <person name="Miranda-Saavedra D."/>
            <person name="Mourier T."/>
            <person name="Nagra H."/>
            <person name="Otto T.D."/>
            <person name="Rawlings N."/>
            <person name="Sanchez A."/>
            <person name="Sanders M."/>
            <person name="Subramaniam C."/>
            <person name="Tay Y."/>
            <person name="Dear P."/>
            <person name="Doerig C."/>
            <person name="Gruber A."/>
            <person name="Parkinson J."/>
            <person name="Shirley M."/>
            <person name="Wan K.L."/>
            <person name="Berriman M."/>
            <person name="Tomley F."/>
            <person name="Pain A."/>
        </authorList>
    </citation>
    <scope>NUCLEOTIDE SEQUENCE</scope>
    <source>
        <strain evidence="2">Houghton</strain>
    </source>
</reference>